<dbReference type="EMBL" id="BOMG01000081">
    <property type="protein sequence ID" value="GID58123.1"/>
    <property type="molecule type" value="Genomic_DNA"/>
</dbReference>
<comment type="caution">
    <text evidence="2">The sequence shown here is derived from an EMBL/GenBank/DDBJ whole genome shotgun (WGS) entry which is preliminary data.</text>
</comment>
<dbReference type="Pfam" id="PF13569">
    <property type="entry name" value="DUF4132"/>
    <property type="match status" value="1"/>
</dbReference>
<dbReference type="RefSeq" id="WP_239145627.1">
    <property type="nucleotide sequence ID" value="NZ_BAAAQE010000019.1"/>
</dbReference>
<dbReference type="Proteomes" id="UP000612282">
    <property type="component" value="Unassembled WGS sequence"/>
</dbReference>
<accession>A0ABQ3XHY9</accession>
<proteinExistence type="predicted"/>
<sequence>MRKFVPPDESAWGLPAAWWKTVHPRRGGRASPLSGPVEAPDDLPPYVRERFLRRAVIFDTSLLDRGLRHLAEMNGDPLDAAVALLIADAGRSSIESHLAGEWTARFGIEFVTRAVAEAFRLVDSGALWRVDPDATETHERLWRAEELERAYAFARTVRRELASASDDDYRAATEVIERYRTWPAGRIIASYLSPTRTDWVDADCAAMAHWRFEGRAGWELGDHRHLSGLLVMAASRPEHLDQLRGAVTLAVLGHQDPGVVATILDGVGPAATAMLADPFYRELLWLSDGSPANRHRLRPQVLRVFGATPDDDALRILLRDTLDDEHRRPGQLLRTKALTRYPVRALRMLAERDDPISRDLFGGLVLTEPRLVLHLPPEIRERAAEVLSSGGAGIGTGWAAIIDTNDRRRPLDSADDVKQAVGALAEIPTAEAFGLLVDRVDRRYFRPALLAAAKRDPALAAQVLADRAQDSGTPDPTIAELLRDHLLAYPGCGTGLDSPVLAVTGGPEPVDPVVFDREPERRVLLPVWLIPAKLPAVTVRDSGVPLTPRAVRRLCEFVALSKLTVARPEIAEVLDVCDRGDLAALAWAIFEQWRAAGYPPRSPLAMAGLAAFGDDTTVPALTALFPDWVTTAGRILTGMDVLAAIGSDLALTHLYRLSRKARTAGIRGQAEERLGTVAVDRGLRPDELADRIVPDLGLDADGRARLDYGPRQFTVGFDEQLQPWVADADGRRLARLPRPSTGDDPELAPAAQRRFIEMRKEARAVTGDRIRAVETAMATGRRWTVAEFRAFFLEHPLMWHLAHRLLWVAYPPGTAPDGVVFRVAEDRTFADIDDKSWELPDDAVVGVAHPWHFADDRRAWGQVFLDYAIIQPFPQIERELIAPSDVDPAAMTGAAIDGRKLFVLTSRGWRFGGHHASVVRDWPPASAQISFTPGYHWQDGDAEKTLTGVSGLDGLDPIGYSEVIRDLRYLTT</sequence>
<evidence type="ECO:0000313" key="3">
    <source>
        <dbReference type="Proteomes" id="UP000612282"/>
    </source>
</evidence>
<reference evidence="2 3" key="1">
    <citation type="submission" date="2021-01" db="EMBL/GenBank/DDBJ databases">
        <title>Whole genome shotgun sequence of Actinoplanes couchii NBRC 106145.</title>
        <authorList>
            <person name="Komaki H."/>
            <person name="Tamura T."/>
        </authorList>
    </citation>
    <scope>NUCLEOTIDE SEQUENCE [LARGE SCALE GENOMIC DNA]</scope>
    <source>
        <strain evidence="2 3">NBRC 106145</strain>
    </source>
</reference>
<dbReference type="InterPro" id="IPR025406">
    <property type="entry name" value="DUF4132"/>
</dbReference>
<feature type="domain" description="DUF4132" evidence="1">
    <location>
        <begin position="730"/>
        <end position="909"/>
    </location>
</feature>
<protein>
    <recommendedName>
        <fullName evidence="1">DUF4132 domain-containing protein</fullName>
    </recommendedName>
</protein>
<name>A0ABQ3XHY9_9ACTN</name>
<gene>
    <name evidence="2" type="ORF">Aco03nite_065270</name>
</gene>
<keyword evidence="3" id="KW-1185">Reference proteome</keyword>
<evidence type="ECO:0000313" key="2">
    <source>
        <dbReference type="EMBL" id="GID58123.1"/>
    </source>
</evidence>
<organism evidence="2 3">
    <name type="scientific">Actinoplanes couchii</name>
    <dbReference type="NCBI Taxonomy" id="403638"/>
    <lineage>
        <taxon>Bacteria</taxon>
        <taxon>Bacillati</taxon>
        <taxon>Actinomycetota</taxon>
        <taxon>Actinomycetes</taxon>
        <taxon>Micromonosporales</taxon>
        <taxon>Micromonosporaceae</taxon>
        <taxon>Actinoplanes</taxon>
    </lineage>
</organism>
<evidence type="ECO:0000259" key="1">
    <source>
        <dbReference type="Pfam" id="PF13569"/>
    </source>
</evidence>